<proteinExistence type="predicted"/>
<evidence type="ECO:0000256" key="2">
    <source>
        <dbReference type="ARBA" id="ARBA00023125"/>
    </source>
</evidence>
<dbReference type="PROSITE" id="PS01124">
    <property type="entry name" value="HTH_ARAC_FAMILY_2"/>
    <property type="match status" value="1"/>
</dbReference>
<dbReference type="PROSITE" id="PS00041">
    <property type="entry name" value="HTH_ARAC_FAMILY_1"/>
    <property type="match status" value="1"/>
</dbReference>
<organism evidence="5 6">
    <name type="scientific">Candidatus Bacteroides merdipullorum</name>
    <dbReference type="NCBI Taxonomy" id="2838474"/>
    <lineage>
        <taxon>Bacteria</taxon>
        <taxon>Pseudomonadati</taxon>
        <taxon>Bacteroidota</taxon>
        <taxon>Bacteroidia</taxon>
        <taxon>Bacteroidales</taxon>
        <taxon>Bacteroidaceae</taxon>
        <taxon>Bacteroides</taxon>
    </lineage>
</organism>
<dbReference type="SUPFAM" id="SSF46689">
    <property type="entry name" value="Homeodomain-like"/>
    <property type="match status" value="2"/>
</dbReference>
<feature type="domain" description="HTH araC/xylS-type" evidence="4">
    <location>
        <begin position="185"/>
        <end position="283"/>
    </location>
</feature>
<dbReference type="InterPro" id="IPR009057">
    <property type="entry name" value="Homeodomain-like_sf"/>
</dbReference>
<dbReference type="InterPro" id="IPR020449">
    <property type="entry name" value="Tscrpt_reg_AraC-type_HTH"/>
</dbReference>
<dbReference type="Gene3D" id="1.10.10.60">
    <property type="entry name" value="Homeodomain-like"/>
    <property type="match status" value="2"/>
</dbReference>
<protein>
    <submittedName>
        <fullName evidence="5">AraC family transcriptional regulator</fullName>
    </submittedName>
</protein>
<keyword evidence="1" id="KW-0805">Transcription regulation</keyword>
<dbReference type="SUPFAM" id="SSF51182">
    <property type="entry name" value="RmlC-like cupins"/>
    <property type="match status" value="1"/>
</dbReference>
<dbReference type="PANTHER" id="PTHR43280:SF28">
    <property type="entry name" value="HTH-TYPE TRANSCRIPTIONAL ACTIVATOR RHAS"/>
    <property type="match status" value="1"/>
</dbReference>
<keyword evidence="3" id="KW-0804">Transcription</keyword>
<evidence type="ECO:0000313" key="5">
    <source>
        <dbReference type="EMBL" id="HIZ01081.1"/>
    </source>
</evidence>
<evidence type="ECO:0000256" key="3">
    <source>
        <dbReference type="ARBA" id="ARBA00023163"/>
    </source>
</evidence>
<dbReference type="Pfam" id="PF12833">
    <property type="entry name" value="HTH_18"/>
    <property type="match status" value="1"/>
</dbReference>
<dbReference type="EMBL" id="DXCK01000039">
    <property type="protein sequence ID" value="HIZ01081.1"/>
    <property type="molecule type" value="Genomic_DNA"/>
</dbReference>
<dbReference type="PRINTS" id="PR00032">
    <property type="entry name" value="HTHARAC"/>
</dbReference>
<dbReference type="GO" id="GO:0043565">
    <property type="term" value="F:sequence-specific DNA binding"/>
    <property type="evidence" value="ECO:0007669"/>
    <property type="project" value="InterPro"/>
</dbReference>
<evidence type="ECO:0000313" key="6">
    <source>
        <dbReference type="Proteomes" id="UP000824023"/>
    </source>
</evidence>
<dbReference type="AlphaFoldDB" id="A0A9D2A447"/>
<dbReference type="SMART" id="SM00342">
    <property type="entry name" value="HTH_ARAC"/>
    <property type="match status" value="1"/>
</dbReference>
<name>A0A9D2A447_9BACE</name>
<keyword evidence="2" id="KW-0238">DNA-binding</keyword>
<accession>A0A9D2A447</accession>
<reference evidence="5" key="2">
    <citation type="submission" date="2021-04" db="EMBL/GenBank/DDBJ databases">
        <authorList>
            <person name="Gilroy R."/>
        </authorList>
    </citation>
    <scope>NUCLEOTIDE SEQUENCE</scope>
    <source>
        <strain evidence="5">ChiHjej12B11-24981</strain>
    </source>
</reference>
<reference evidence="5" key="1">
    <citation type="journal article" date="2021" name="PeerJ">
        <title>Extensive microbial diversity within the chicken gut microbiome revealed by metagenomics and culture.</title>
        <authorList>
            <person name="Gilroy R."/>
            <person name="Ravi A."/>
            <person name="Getino M."/>
            <person name="Pursley I."/>
            <person name="Horton D.L."/>
            <person name="Alikhan N.F."/>
            <person name="Baker D."/>
            <person name="Gharbi K."/>
            <person name="Hall N."/>
            <person name="Watson M."/>
            <person name="Adriaenssens E.M."/>
            <person name="Foster-Nyarko E."/>
            <person name="Jarju S."/>
            <person name="Secka A."/>
            <person name="Antonio M."/>
            <person name="Oren A."/>
            <person name="Chaudhuri R.R."/>
            <person name="La Ragione R."/>
            <person name="Hildebrand F."/>
            <person name="Pallen M.J."/>
        </authorList>
    </citation>
    <scope>NUCLEOTIDE SEQUENCE</scope>
    <source>
        <strain evidence="5">ChiHjej12B11-24981</strain>
    </source>
</reference>
<evidence type="ECO:0000259" key="4">
    <source>
        <dbReference type="PROSITE" id="PS01124"/>
    </source>
</evidence>
<comment type="caution">
    <text evidence="5">The sequence shown here is derived from an EMBL/GenBank/DDBJ whole genome shotgun (WGS) entry which is preliminary data.</text>
</comment>
<sequence length="285" mass="33445">MNPQIEHLHPIVLNTGLAIHNADWNWRNVNSPFTRLYYVTEGAAQVELDDGLHELRPEHMYIIPAFCRHTNICRGHFVHYYLHLYEDSPADECRLEQWDFPFEIEAGRLEAELFGRLCEINPLMMLDQSDPATYDNHPTLIKTLVRNRQLAFCDKLESRGIVLQLLARFFKKARIKNAVKDERIGKAIDYIRKHMDGDLSLEILANQACLSKDHFIRLFKQEMNMPPLKYINLKKMEKAQLMLATEDLPVKEVAYRLAFEDASYFNRLFKKVTGVTPQEYRRGHL</sequence>
<dbReference type="GO" id="GO:0003700">
    <property type="term" value="F:DNA-binding transcription factor activity"/>
    <property type="evidence" value="ECO:0007669"/>
    <property type="project" value="InterPro"/>
</dbReference>
<dbReference type="Proteomes" id="UP000824023">
    <property type="component" value="Unassembled WGS sequence"/>
</dbReference>
<dbReference type="PANTHER" id="PTHR43280">
    <property type="entry name" value="ARAC-FAMILY TRANSCRIPTIONAL REGULATOR"/>
    <property type="match status" value="1"/>
</dbReference>
<dbReference type="InterPro" id="IPR018060">
    <property type="entry name" value="HTH_AraC"/>
</dbReference>
<evidence type="ECO:0000256" key="1">
    <source>
        <dbReference type="ARBA" id="ARBA00023015"/>
    </source>
</evidence>
<gene>
    <name evidence="5" type="ORF">H9819_02365</name>
</gene>
<dbReference type="InterPro" id="IPR018062">
    <property type="entry name" value="HTH_AraC-typ_CS"/>
</dbReference>
<dbReference type="InterPro" id="IPR011051">
    <property type="entry name" value="RmlC_Cupin_sf"/>
</dbReference>